<evidence type="ECO:0000256" key="2">
    <source>
        <dbReference type="SAM" id="Phobius"/>
    </source>
</evidence>
<protein>
    <submittedName>
        <fullName evidence="3">U1 small nuclear ribonucleoprotein component SNU71</fullName>
    </submittedName>
</protein>
<sequence length="121" mass="13790">SPDPLPFSHRRRHRLHSHRDRPLRQPSSRASQGSTMRNLTTHLDEVHGPVSIRQVLFILSAPYTCIQTIKLGIERCPCLMALSATGAAHSFFNFSPLARFLVVVLLFCACVLAVWRRWMDL</sequence>
<feature type="transmembrane region" description="Helical" evidence="2">
    <location>
        <begin position="97"/>
        <end position="115"/>
    </location>
</feature>
<name>A0A1D1XX58_9ARAE</name>
<evidence type="ECO:0000256" key="1">
    <source>
        <dbReference type="SAM" id="MobiDB-lite"/>
    </source>
</evidence>
<reference evidence="3" key="1">
    <citation type="submission" date="2015-07" db="EMBL/GenBank/DDBJ databases">
        <title>Transcriptome Assembly of Anthurium amnicola.</title>
        <authorList>
            <person name="Suzuki J."/>
        </authorList>
    </citation>
    <scope>NUCLEOTIDE SEQUENCE</scope>
</reference>
<accession>A0A1D1XX58</accession>
<dbReference type="AlphaFoldDB" id="A0A1D1XX58"/>
<feature type="compositionally biased region" description="Basic residues" evidence="1">
    <location>
        <begin position="8"/>
        <end position="21"/>
    </location>
</feature>
<feature type="non-terminal residue" evidence="3">
    <location>
        <position position="1"/>
    </location>
</feature>
<feature type="region of interest" description="Disordered" evidence="1">
    <location>
        <begin position="1"/>
        <end position="36"/>
    </location>
</feature>
<proteinExistence type="predicted"/>
<organism evidence="3">
    <name type="scientific">Anthurium amnicola</name>
    <dbReference type="NCBI Taxonomy" id="1678845"/>
    <lineage>
        <taxon>Eukaryota</taxon>
        <taxon>Viridiplantae</taxon>
        <taxon>Streptophyta</taxon>
        <taxon>Embryophyta</taxon>
        <taxon>Tracheophyta</taxon>
        <taxon>Spermatophyta</taxon>
        <taxon>Magnoliopsida</taxon>
        <taxon>Liliopsida</taxon>
        <taxon>Araceae</taxon>
        <taxon>Pothoideae</taxon>
        <taxon>Potheae</taxon>
        <taxon>Anthurium</taxon>
    </lineage>
</organism>
<dbReference type="GO" id="GO:1990904">
    <property type="term" value="C:ribonucleoprotein complex"/>
    <property type="evidence" value="ECO:0007669"/>
    <property type="project" value="UniProtKB-KW"/>
</dbReference>
<keyword evidence="3" id="KW-0687">Ribonucleoprotein</keyword>
<evidence type="ECO:0000313" key="3">
    <source>
        <dbReference type="EMBL" id="JAT46958.1"/>
    </source>
</evidence>
<dbReference type="EMBL" id="GDJX01020978">
    <property type="protein sequence ID" value="JAT46958.1"/>
    <property type="molecule type" value="Transcribed_RNA"/>
</dbReference>
<keyword evidence="2" id="KW-1133">Transmembrane helix</keyword>
<gene>
    <name evidence="3" type="primary">SNU71_1</name>
    <name evidence="3" type="ORF">g.99371</name>
</gene>
<keyword evidence="2" id="KW-0812">Transmembrane</keyword>
<keyword evidence="2" id="KW-0472">Membrane</keyword>
<feature type="compositionally biased region" description="Polar residues" evidence="1">
    <location>
        <begin position="25"/>
        <end position="36"/>
    </location>
</feature>